<accession>A0A6H9WJB4</accession>
<keyword evidence="1" id="KW-0472">Membrane</keyword>
<dbReference type="EMBL" id="WBJY01000001">
    <property type="protein sequence ID" value="KAB1648906.1"/>
    <property type="molecule type" value="Genomic_DNA"/>
</dbReference>
<name>A0A6H9WJB4_9MICO</name>
<evidence type="ECO:0000313" key="3">
    <source>
        <dbReference type="Proteomes" id="UP000431744"/>
    </source>
</evidence>
<gene>
    <name evidence="2" type="ORF">F8O04_00950</name>
</gene>
<evidence type="ECO:0000313" key="2">
    <source>
        <dbReference type="EMBL" id="KAB1648906.1"/>
    </source>
</evidence>
<dbReference type="RefSeq" id="WP_158027460.1">
    <property type="nucleotide sequence ID" value="NZ_BMHG01000001.1"/>
</dbReference>
<comment type="caution">
    <text evidence="2">The sequence shown here is derived from an EMBL/GenBank/DDBJ whole genome shotgun (WGS) entry which is preliminary data.</text>
</comment>
<dbReference type="AlphaFoldDB" id="A0A6H9WJB4"/>
<evidence type="ECO:0000256" key="1">
    <source>
        <dbReference type="SAM" id="Phobius"/>
    </source>
</evidence>
<organism evidence="2 3">
    <name type="scientific">Pseudoclavibacter endophyticus</name>
    <dbReference type="NCBI Taxonomy" id="1778590"/>
    <lineage>
        <taxon>Bacteria</taxon>
        <taxon>Bacillati</taxon>
        <taxon>Actinomycetota</taxon>
        <taxon>Actinomycetes</taxon>
        <taxon>Micrococcales</taxon>
        <taxon>Microbacteriaceae</taxon>
        <taxon>Pseudoclavibacter</taxon>
    </lineage>
</organism>
<feature type="transmembrane region" description="Helical" evidence="1">
    <location>
        <begin position="97"/>
        <end position="117"/>
    </location>
</feature>
<dbReference type="Proteomes" id="UP000431744">
    <property type="component" value="Unassembled WGS sequence"/>
</dbReference>
<keyword evidence="1" id="KW-1133">Transmembrane helix</keyword>
<proteinExistence type="predicted"/>
<sequence length="150" mass="15428">MPTTTPAPTSATTPVEASIARSRPIATTALLVALATAANCALYGVGVLAGGEFVLHQSDENPRHVVPPYDVVWKSALPVVLGVAVTALIARWTRRGALITTIAFTAVGVASALGPLLKSYDALPGVLLAAMHVTSSAAYLVSSIAVTRRR</sequence>
<dbReference type="InterPro" id="IPR045713">
    <property type="entry name" value="DUF6069"/>
</dbReference>
<feature type="transmembrane region" description="Helical" evidence="1">
    <location>
        <begin position="29"/>
        <end position="51"/>
    </location>
</feature>
<reference evidence="2 3" key="1">
    <citation type="submission" date="2019-09" db="EMBL/GenBank/DDBJ databases">
        <title>Phylogeny of genus Pseudoclavibacter and closely related genus.</title>
        <authorList>
            <person name="Li Y."/>
        </authorList>
    </citation>
    <scope>NUCLEOTIDE SEQUENCE [LARGE SCALE GENOMIC DNA]</scope>
    <source>
        <strain evidence="2 3">EGI 60007</strain>
    </source>
</reference>
<protein>
    <submittedName>
        <fullName evidence="2">Uncharacterized protein</fullName>
    </submittedName>
</protein>
<feature type="transmembrane region" description="Helical" evidence="1">
    <location>
        <begin position="71"/>
        <end position="90"/>
    </location>
</feature>
<dbReference type="Pfam" id="PF19545">
    <property type="entry name" value="DUF6069"/>
    <property type="match status" value="1"/>
</dbReference>
<keyword evidence="1" id="KW-0812">Transmembrane</keyword>
<keyword evidence="3" id="KW-1185">Reference proteome</keyword>
<feature type="transmembrane region" description="Helical" evidence="1">
    <location>
        <begin position="123"/>
        <end position="146"/>
    </location>
</feature>